<keyword evidence="4 7" id="KW-0812">Transmembrane</keyword>
<keyword evidence="3" id="KW-1003">Cell membrane</keyword>
<dbReference type="PANTHER" id="PTHR30221">
    <property type="entry name" value="SMALL-CONDUCTANCE MECHANOSENSITIVE CHANNEL"/>
    <property type="match status" value="1"/>
</dbReference>
<feature type="transmembrane region" description="Helical" evidence="7">
    <location>
        <begin position="314"/>
        <end position="335"/>
    </location>
</feature>
<keyword evidence="7" id="KW-0813">Transport</keyword>
<reference evidence="11 12" key="1">
    <citation type="journal article" date="2018" name="ISME J.">
        <title>Endosymbiont genomes yield clues of tubeworm success.</title>
        <authorList>
            <person name="Li Y."/>
            <person name="Liles M.R."/>
            <person name="Halanych K.M."/>
        </authorList>
    </citation>
    <scope>NUCLEOTIDE SEQUENCE [LARGE SCALE GENOMIC DNA]</scope>
    <source>
        <strain evidence="11">A1462</strain>
    </source>
</reference>
<proteinExistence type="inferred from homology"/>
<comment type="caution">
    <text evidence="7">Lacks conserved residue(s) required for the propagation of feature annotation.</text>
</comment>
<feature type="domain" description="Mechanosensitive ion channel MscS" evidence="9">
    <location>
        <begin position="398"/>
        <end position="463"/>
    </location>
</feature>
<dbReference type="EMBL" id="QFXE01000013">
    <property type="protein sequence ID" value="RDH85435.1"/>
    <property type="molecule type" value="Genomic_DNA"/>
</dbReference>
<organism evidence="11 12">
    <name type="scientific">endosymbiont of Escarpia spicata</name>
    <dbReference type="NCBI Taxonomy" id="2200908"/>
    <lineage>
        <taxon>Bacteria</taxon>
        <taxon>Pseudomonadati</taxon>
        <taxon>Pseudomonadota</taxon>
        <taxon>Gammaproteobacteria</taxon>
        <taxon>sulfur-oxidizing symbionts</taxon>
    </lineage>
</organism>
<comment type="subunit">
    <text evidence="7">Homoheptamer.</text>
</comment>
<dbReference type="AlphaFoldDB" id="A0A370DKK3"/>
<evidence type="ECO:0000313" key="12">
    <source>
        <dbReference type="Proteomes" id="UP000254771"/>
    </source>
</evidence>
<dbReference type="SUPFAM" id="SSF82861">
    <property type="entry name" value="Mechanosensitive channel protein MscS (YggB), transmembrane region"/>
    <property type="match status" value="1"/>
</dbReference>
<gene>
    <name evidence="11" type="ORF">DIZ78_10845</name>
</gene>
<dbReference type="InterPro" id="IPR011014">
    <property type="entry name" value="MscS_channel_TM-2"/>
</dbReference>
<dbReference type="GO" id="GO:0005886">
    <property type="term" value="C:plasma membrane"/>
    <property type="evidence" value="ECO:0007669"/>
    <property type="project" value="UniProtKB-SubCell"/>
</dbReference>
<dbReference type="InterPro" id="IPR010920">
    <property type="entry name" value="LSM_dom_sf"/>
</dbReference>
<keyword evidence="5 7" id="KW-1133">Transmembrane helix</keyword>
<evidence type="ECO:0000313" key="11">
    <source>
        <dbReference type="EMBL" id="RDH85435.1"/>
    </source>
</evidence>
<keyword evidence="7" id="KW-0407">Ion channel</keyword>
<dbReference type="InterPro" id="IPR011066">
    <property type="entry name" value="MscS_channel_C_sf"/>
</dbReference>
<comment type="caution">
    <text evidence="11">The sequence shown here is derived from an EMBL/GenBank/DDBJ whole genome shotgun (WGS) entry which is preliminary data.</text>
</comment>
<keyword evidence="6 7" id="KW-0472">Membrane</keyword>
<dbReference type="Proteomes" id="UP000254771">
    <property type="component" value="Unassembled WGS sequence"/>
</dbReference>
<dbReference type="InterPro" id="IPR023408">
    <property type="entry name" value="MscS_beta-dom_sf"/>
</dbReference>
<dbReference type="InterPro" id="IPR049278">
    <property type="entry name" value="MS_channel_C"/>
</dbReference>
<dbReference type="Pfam" id="PF00924">
    <property type="entry name" value="MS_channel_2nd"/>
    <property type="match status" value="1"/>
</dbReference>
<dbReference type="SUPFAM" id="SSF50182">
    <property type="entry name" value="Sm-like ribonucleoproteins"/>
    <property type="match status" value="1"/>
</dbReference>
<feature type="transmembrane region" description="Helical" evidence="7">
    <location>
        <begin position="379"/>
        <end position="411"/>
    </location>
</feature>
<dbReference type="PANTHER" id="PTHR30221:SF1">
    <property type="entry name" value="SMALL-CONDUCTANCE MECHANOSENSITIVE CHANNEL"/>
    <property type="match status" value="1"/>
</dbReference>
<keyword evidence="8" id="KW-0175">Coiled coil</keyword>
<accession>A0A370DKK3</accession>
<dbReference type="Pfam" id="PF21082">
    <property type="entry name" value="MS_channel_3rd"/>
    <property type="match status" value="1"/>
</dbReference>
<evidence type="ECO:0000256" key="5">
    <source>
        <dbReference type="ARBA" id="ARBA00022989"/>
    </source>
</evidence>
<name>A0A370DKK3_9GAMM</name>
<evidence type="ECO:0000256" key="1">
    <source>
        <dbReference type="ARBA" id="ARBA00004651"/>
    </source>
</evidence>
<comment type="similarity">
    <text evidence="2 7">Belongs to the MscS (TC 1.A.23) family.</text>
</comment>
<keyword evidence="12" id="KW-1185">Reference proteome</keyword>
<dbReference type="Gene3D" id="3.30.70.100">
    <property type="match status" value="1"/>
</dbReference>
<feature type="domain" description="Mechanosensitive ion channel MscS C-terminal" evidence="10">
    <location>
        <begin position="470"/>
        <end position="545"/>
    </location>
</feature>
<dbReference type="InterPro" id="IPR006685">
    <property type="entry name" value="MscS_channel_2nd"/>
</dbReference>
<evidence type="ECO:0000256" key="7">
    <source>
        <dbReference type="RuleBase" id="RU369025"/>
    </source>
</evidence>
<keyword evidence="7" id="KW-0997">Cell inner membrane</keyword>
<feature type="transmembrane region" description="Helical" evidence="7">
    <location>
        <begin position="356"/>
        <end position="373"/>
    </location>
</feature>
<keyword evidence="7" id="KW-0406">Ion transport</keyword>
<dbReference type="GO" id="GO:0008381">
    <property type="term" value="F:mechanosensitive monoatomic ion channel activity"/>
    <property type="evidence" value="ECO:0007669"/>
    <property type="project" value="InterPro"/>
</dbReference>
<evidence type="ECO:0000256" key="6">
    <source>
        <dbReference type="ARBA" id="ARBA00023136"/>
    </source>
</evidence>
<evidence type="ECO:0000256" key="8">
    <source>
        <dbReference type="SAM" id="Coils"/>
    </source>
</evidence>
<evidence type="ECO:0000256" key="3">
    <source>
        <dbReference type="ARBA" id="ARBA00022475"/>
    </source>
</evidence>
<protein>
    <recommendedName>
        <fullName evidence="7">Small-conductance mechanosensitive channel</fullName>
    </recommendedName>
</protein>
<dbReference type="InterPro" id="IPR045275">
    <property type="entry name" value="MscS_archaea/bacteria_type"/>
</dbReference>
<comment type="function">
    <text evidence="7">Mechanosensitive channel that participates in the regulation of osmotic pressure changes within the cell, opening in response to stretch forces in the membrane lipid bilayer, without the need for other proteins. Contributes to normal resistance to hypoosmotic shock. Forms an ion channel of 1.0 nanosiemens conductance with a slight preference for anions.</text>
</comment>
<evidence type="ECO:0000259" key="10">
    <source>
        <dbReference type="Pfam" id="PF21082"/>
    </source>
</evidence>
<dbReference type="Gene3D" id="1.10.287.1260">
    <property type="match status" value="1"/>
</dbReference>
<comment type="subcellular location">
    <subcellularLocation>
        <location evidence="7">Cell inner membrane</location>
        <topology evidence="7">Multi-pass membrane protein</topology>
    </subcellularLocation>
    <subcellularLocation>
        <location evidence="1">Cell membrane</location>
        <topology evidence="1">Multi-pass membrane protein</topology>
    </subcellularLocation>
</comment>
<dbReference type="Gene3D" id="2.30.30.60">
    <property type="match status" value="1"/>
</dbReference>
<evidence type="ECO:0000256" key="2">
    <source>
        <dbReference type="ARBA" id="ARBA00008017"/>
    </source>
</evidence>
<sequence length="574" mass="62776">MESCSMKIQSGLWLQQVAMISLFLMAASAGMANPLECPPNTEALTTKDSQIPLDELEIRLKPLVRCELAEEAKGWMTLLKSKVQEISGEELVAKHKKTEMKAVEEALDALEDAKEAMEEVPEATKGESESTAAGLEETETAVAEAHKQIKEVIGDQEETEDAVDSSITKEVLEKSETEAGVDSKSGKQILQDEKSATKQLDKIDTKELQDQETLKKVTDAAVQLADSKSEIRKSLLEHVNQLYAERTALIDRANLVINAFEEKGAAEEPITEYRQYIKAVSGLKVDVSDLDATLAALKGWLISKEGGLRWGKNIAIFVVTVLAFYFLSVIVGRAADRGFKASRHTSALLSDFLTKAISRGIIVLGVLIGLAALEVNIGPVLAVIGALGFVVAFALQSSLGNFASGILILLYRPFDVGDLVEVSGVLGKVSSMNLLSTHIKTPDNKSVIISNNAIWGNVITNATATNKRRVDMVFGIGYQDDIGKAQRIMEDILSSHELVLKDPKPVVRLHELADSSVNFVCRPWIRAENYWDVTRAVKERFDAEEISIPFPQRDVHLFTEQTAGAENLPDKNSS</sequence>
<dbReference type="SUPFAM" id="SSF82689">
    <property type="entry name" value="Mechanosensitive channel protein MscS (YggB), C-terminal domain"/>
    <property type="match status" value="1"/>
</dbReference>
<feature type="coiled-coil region" evidence="8">
    <location>
        <begin position="93"/>
        <end position="155"/>
    </location>
</feature>
<evidence type="ECO:0000259" key="9">
    <source>
        <dbReference type="Pfam" id="PF00924"/>
    </source>
</evidence>
<evidence type="ECO:0000256" key="4">
    <source>
        <dbReference type="ARBA" id="ARBA00022692"/>
    </source>
</evidence>